<evidence type="ECO:0000313" key="3">
    <source>
        <dbReference type="Proteomes" id="UP001465668"/>
    </source>
</evidence>
<dbReference type="EMBL" id="JARVKM010000108">
    <property type="protein sequence ID" value="KAK9769865.1"/>
    <property type="molecule type" value="Genomic_DNA"/>
</dbReference>
<sequence>MREDSTPLGMSADCQHLPEALRNQLRGFTACMIGSSCARRTPPWLLQTPVCPDYIPNPSPALHHNAWNSTRRNIVSRWWNRTRELRRKRGVVRYLASTKAPTGSPDRIASAHATSAKAFTVESDASEKRFGTGASICSASLLCHNPGSLNTEFELIIQALDSCGFSHRYLTDLDRQFQDLAGSMDHHKSASAAKKSSNHKSDKRRRGDQTPEQYIATRKREAVEAIMAVFNTWLDKRLSVISYAYEASDGSEDAPNGAGNPNSGNSKSNTSSGHGRPKRQLNDDDDDEQSGSSAGGGGNGNGEDRGGNKRARKDAEDKPLFACPFFQHDPTTHCTHRSCTGPGWPSIHRLKEHLNRIHRLPKHTCPRCREPMPDAAALEEHLRSDIPCVKREVVRVQGIDDAQDKRLKERKKTSGSLTEEQKWRDIYMILFPNANKNVLPSPYYDSRDSVTFAKSAVQWKKLRKHISKELPQAVQKRVEQRFEGVEVELLHGLSDIVRDEIFHIFKGFPQGASAPASPGPSSRSASPKLSSDSVAAGVDASRALNLGSFLSDLNGPFSLFNSFNDFDFNQQVDFGAECVSDSGYASNSTITAPSRENFDWPLP</sequence>
<name>A0ABR2X822_9PEZI</name>
<dbReference type="Proteomes" id="UP001465668">
    <property type="component" value="Unassembled WGS sequence"/>
</dbReference>
<feature type="compositionally biased region" description="Low complexity" evidence="1">
    <location>
        <begin position="256"/>
        <end position="274"/>
    </location>
</feature>
<organism evidence="2 3">
    <name type="scientific">Seiridium cardinale</name>
    <dbReference type="NCBI Taxonomy" id="138064"/>
    <lineage>
        <taxon>Eukaryota</taxon>
        <taxon>Fungi</taxon>
        <taxon>Dikarya</taxon>
        <taxon>Ascomycota</taxon>
        <taxon>Pezizomycotina</taxon>
        <taxon>Sordariomycetes</taxon>
        <taxon>Xylariomycetidae</taxon>
        <taxon>Amphisphaeriales</taxon>
        <taxon>Sporocadaceae</taxon>
        <taxon>Seiridium</taxon>
    </lineage>
</organism>
<feature type="region of interest" description="Disordered" evidence="1">
    <location>
        <begin position="184"/>
        <end position="216"/>
    </location>
</feature>
<reference evidence="2 3" key="1">
    <citation type="submission" date="2024-02" db="EMBL/GenBank/DDBJ databases">
        <title>First draft genome assembly of two strains of Seiridium cardinale.</title>
        <authorList>
            <person name="Emiliani G."/>
            <person name="Scali E."/>
        </authorList>
    </citation>
    <scope>NUCLEOTIDE SEQUENCE [LARGE SCALE GENOMIC DNA]</scope>
    <source>
        <strain evidence="2 3">BM-138-000479</strain>
    </source>
</reference>
<keyword evidence="3" id="KW-1185">Reference proteome</keyword>
<feature type="region of interest" description="Disordered" evidence="1">
    <location>
        <begin position="248"/>
        <end position="315"/>
    </location>
</feature>
<accession>A0ABR2X822</accession>
<dbReference type="PANTHER" id="PTHR38166:SF1">
    <property type="entry name" value="C2H2-TYPE DOMAIN-CONTAINING PROTEIN"/>
    <property type="match status" value="1"/>
</dbReference>
<evidence type="ECO:0000256" key="1">
    <source>
        <dbReference type="SAM" id="MobiDB-lite"/>
    </source>
</evidence>
<proteinExistence type="predicted"/>
<comment type="caution">
    <text evidence="2">The sequence shown here is derived from an EMBL/GenBank/DDBJ whole genome shotgun (WGS) entry which is preliminary data.</text>
</comment>
<feature type="compositionally biased region" description="Basic residues" evidence="1">
    <location>
        <begin position="196"/>
        <end position="206"/>
    </location>
</feature>
<feature type="compositionally biased region" description="Basic and acidic residues" evidence="1">
    <location>
        <begin position="302"/>
        <end position="315"/>
    </location>
</feature>
<dbReference type="PANTHER" id="PTHR38166">
    <property type="entry name" value="C2H2-TYPE DOMAIN-CONTAINING PROTEIN-RELATED"/>
    <property type="match status" value="1"/>
</dbReference>
<evidence type="ECO:0000313" key="2">
    <source>
        <dbReference type="EMBL" id="KAK9769865.1"/>
    </source>
</evidence>
<gene>
    <name evidence="2" type="ORF">SCAR479_13466</name>
</gene>
<protein>
    <submittedName>
        <fullName evidence="2">Uncharacterized protein</fullName>
    </submittedName>
</protein>